<reference evidence="6 8" key="1">
    <citation type="submission" date="2021-03" db="EMBL/GenBank/DDBJ databases">
        <title>Genome sequencing of Marinobacter sp. LPB0319.</title>
        <authorList>
            <person name="Kim J."/>
        </authorList>
    </citation>
    <scope>NUCLEOTIDE SEQUENCE [LARGE SCALE GENOMIC DNA]</scope>
    <source>
        <strain evidence="6 8">LPB0319</strain>
    </source>
</reference>
<protein>
    <submittedName>
        <fullName evidence="6">GntR family transcriptional regulator</fullName>
    </submittedName>
</protein>
<evidence type="ECO:0000313" key="7">
    <source>
        <dbReference type="EMBL" id="QSP94857.1"/>
    </source>
</evidence>
<dbReference type="RefSeq" id="WP_206644064.1">
    <property type="nucleotide sequence ID" value="NZ_CP071247.1"/>
</dbReference>
<dbReference type="Pfam" id="PF07729">
    <property type="entry name" value="FCD"/>
    <property type="match status" value="1"/>
</dbReference>
<dbReference type="PANTHER" id="PTHR43537">
    <property type="entry name" value="TRANSCRIPTIONAL REGULATOR, GNTR FAMILY"/>
    <property type="match status" value="1"/>
</dbReference>
<dbReference type="SUPFAM" id="SSF48008">
    <property type="entry name" value="GntR ligand-binding domain-like"/>
    <property type="match status" value="1"/>
</dbReference>
<evidence type="ECO:0000256" key="2">
    <source>
        <dbReference type="ARBA" id="ARBA00023125"/>
    </source>
</evidence>
<evidence type="ECO:0000256" key="3">
    <source>
        <dbReference type="ARBA" id="ARBA00023163"/>
    </source>
</evidence>
<dbReference type="InterPro" id="IPR036388">
    <property type="entry name" value="WH-like_DNA-bd_sf"/>
</dbReference>
<organism evidence="6 8">
    <name type="scientific">Marinobacter salinisoli</name>
    <dbReference type="NCBI Taxonomy" id="2769486"/>
    <lineage>
        <taxon>Bacteria</taxon>
        <taxon>Pseudomonadati</taxon>
        <taxon>Pseudomonadota</taxon>
        <taxon>Gammaproteobacteria</taxon>
        <taxon>Pseudomonadales</taxon>
        <taxon>Marinobacteraceae</taxon>
        <taxon>Marinobacter</taxon>
    </lineage>
</organism>
<dbReference type="InterPro" id="IPR008920">
    <property type="entry name" value="TF_FadR/GntR_C"/>
</dbReference>
<dbReference type="Gene3D" id="1.10.10.10">
    <property type="entry name" value="Winged helix-like DNA-binding domain superfamily/Winged helix DNA-binding domain"/>
    <property type="match status" value="1"/>
</dbReference>
<proteinExistence type="predicted"/>
<dbReference type="InterPro" id="IPR011711">
    <property type="entry name" value="GntR_C"/>
</dbReference>
<dbReference type="CDD" id="cd07377">
    <property type="entry name" value="WHTH_GntR"/>
    <property type="match status" value="1"/>
</dbReference>
<feature type="region of interest" description="Disordered" evidence="4">
    <location>
        <begin position="216"/>
        <end position="240"/>
    </location>
</feature>
<evidence type="ECO:0000313" key="6">
    <source>
        <dbReference type="EMBL" id="QSP94845.1"/>
    </source>
</evidence>
<dbReference type="Pfam" id="PF00392">
    <property type="entry name" value="GntR"/>
    <property type="match status" value="1"/>
</dbReference>
<name>A0ABX7MR76_9GAMM</name>
<sequence length="240" mass="26846">MPKDTGARKGSMAEHVYEGVKADLFSFRLMPGDRFSEGEIGSRLRASRTPVREALYRLQQEGYVEVLFRSGWRVKPLDPKQLDDLFELRLTIELAAVDKLCSSPETNLQLRALLRLQSPPSVSGRGITGPDRPPEACFHHALVRAAGNQEMVRIHREVSERLRLALALGLHKRGKAGKPATHGEILSALLVRNITRAKSLLTDHIRNAQQVVSEITREDGGHSLTEPATTTESRYRAHKY</sequence>
<dbReference type="InterPro" id="IPR036390">
    <property type="entry name" value="WH_DNA-bd_sf"/>
</dbReference>
<dbReference type="Gene3D" id="1.20.120.530">
    <property type="entry name" value="GntR ligand-binding domain-like"/>
    <property type="match status" value="1"/>
</dbReference>
<keyword evidence="8" id="KW-1185">Reference proteome</keyword>
<dbReference type="Proteomes" id="UP000663555">
    <property type="component" value="Chromosome"/>
</dbReference>
<evidence type="ECO:0000259" key="5">
    <source>
        <dbReference type="PROSITE" id="PS50949"/>
    </source>
</evidence>
<dbReference type="EMBL" id="CP071247">
    <property type="protein sequence ID" value="QSP94845.1"/>
    <property type="molecule type" value="Genomic_DNA"/>
</dbReference>
<feature type="domain" description="HTH gntR-type" evidence="5">
    <location>
        <begin position="10"/>
        <end position="77"/>
    </location>
</feature>
<accession>A0ABX7MR76</accession>
<dbReference type="EMBL" id="CP071247">
    <property type="protein sequence ID" value="QSP94857.1"/>
    <property type="molecule type" value="Genomic_DNA"/>
</dbReference>
<evidence type="ECO:0000313" key="8">
    <source>
        <dbReference type="Proteomes" id="UP000663555"/>
    </source>
</evidence>
<dbReference type="PROSITE" id="PS50949">
    <property type="entry name" value="HTH_GNTR"/>
    <property type="match status" value="1"/>
</dbReference>
<keyword evidence="3" id="KW-0804">Transcription</keyword>
<gene>
    <name evidence="7" type="ORF">LPB19_00050</name>
    <name evidence="6" type="ORF">LPB19_17010</name>
</gene>
<dbReference type="InterPro" id="IPR000524">
    <property type="entry name" value="Tscrpt_reg_HTH_GntR"/>
</dbReference>
<dbReference type="SMART" id="SM00345">
    <property type="entry name" value="HTH_GNTR"/>
    <property type="match status" value="1"/>
</dbReference>
<evidence type="ECO:0000256" key="4">
    <source>
        <dbReference type="SAM" id="MobiDB-lite"/>
    </source>
</evidence>
<evidence type="ECO:0000256" key="1">
    <source>
        <dbReference type="ARBA" id="ARBA00023015"/>
    </source>
</evidence>
<dbReference type="SUPFAM" id="SSF46785">
    <property type="entry name" value="Winged helix' DNA-binding domain"/>
    <property type="match status" value="1"/>
</dbReference>
<keyword evidence="1" id="KW-0805">Transcription regulation</keyword>
<dbReference type="SMART" id="SM00895">
    <property type="entry name" value="FCD"/>
    <property type="match status" value="1"/>
</dbReference>
<keyword evidence="2" id="KW-0238">DNA-binding</keyword>
<dbReference type="PANTHER" id="PTHR43537:SF5">
    <property type="entry name" value="UXU OPERON TRANSCRIPTIONAL REGULATOR"/>
    <property type="match status" value="1"/>
</dbReference>